<keyword evidence="1" id="KW-1133">Transmembrane helix</keyword>
<reference evidence="2" key="1">
    <citation type="submission" date="2022-02" db="EMBL/GenBank/DDBJ databases">
        <authorList>
            <person name="Giguere J D."/>
        </authorList>
    </citation>
    <scope>NUCLEOTIDE SEQUENCE</scope>
    <source>
        <strain evidence="2">CCAP 1055/1</strain>
    </source>
</reference>
<dbReference type="AlphaFoldDB" id="A0A8J9X7W6"/>
<sequence length="307" mass="33504">MSRTWNVNMQSTRRGFHTSFVFLVGLRACLLSSLRSTILVQGLLLVVPDAMHRRKSWSHSHRAVVIRSILQLERLSFRFPKTSNTVIKLSADSGDSYASTVTASSNDETKASVPSLLPSLTESVSSPMNISSSEQAANDMSFNPTIVGPSSTSVQTMLTAETKRVLIEELGYRRRDVERMRVELAGPIIEQRIRSPPGNKEMPEAWLDPDLPIASTPSNDRMLQQLQSESRFPLKFPLLGISAILFGKGLSDALITLIKVNQGFPGATLTKVFVGGIPVLAIDALCVLAGASLGAWAWTAMRDAPPK</sequence>
<protein>
    <submittedName>
        <fullName evidence="2">Uncharacterized protein</fullName>
    </submittedName>
</protein>
<feature type="transmembrane region" description="Helical" evidence="1">
    <location>
        <begin position="236"/>
        <end position="260"/>
    </location>
</feature>
<dbReference type="Proteomes" id="UP000836788">
    <property type="component" value="Chromosome 5"/>
</dbReference>
<gene>
    <name evidence="2" type="ORF">PTTT1_LOCUS45457</name>
</gene>
<keyword evidence="1" id="KW-0472">Membrane</keyword>
<evidence type="ECO:0000313" key="2">
    <source>
        <dbReference type="EMBL" id="CAG9290644.1"/>
    </source>
</evidence>
<proteinExistence type="predicted"/>
<evidence type="ECO:0000256" key="1">
    <source>
        <dbReference type="SAM" id="Phobius"/>
    </source>
</evidence>
<accession>A0A8J9X7W6</accession>
<feature type="transmembrane region" description="Helical" evidence="1">
    <location>
        <begin position="272"/>
        <end position="298"/>
    </location>
</feature>
<organism evidence="2">
    <name type="scientific">Phaeodactylum tricornutum</name>
    <name type="common">Diatom</name>
    <dbReference type="NCBI Taxonomy" id="2850"/>
    <lineage>
        <taxon>Eukaryota</taxon>
        <taxon>Sar</taxon>
        <taxon>Stramenopiles</taxon>
        <taxon>Ochrophyta</taxon>
        <taxon>Bacillariophyta</taxon>
        <taxon>Bacillariophyceae</taxon>
        <taxon>Bacillariophycidae</taxon>
        <taxon>Naviculales</taxon>
        <taxon>Phaeodactylaceae</taxon>
        <taxon>Phaeodactylum</taxon>
    </lineage>
</organism>
<keyword evidence="1" id="KW-0812">Transmembrane</keyword>
<name>A0A8J9X7W6_PHATR</name>
<dbReference type="EMBL" id="OU594946">
    <property type="protein sequence ID" value="CAG9290644.1"/>
    <property type="molecule type" value="Genomic_DNA"/>
</dbReference>